<dbReference type="RefSeq" id="WP_036490076.1">
    <property type="nucleotide sequence ID" value="NZ_LVVZ01000022.1"/>
</dbReference>
<evidence type="ECO:0000313" key="2">
    <source>
        <dbReference type="EMBL" id="OKL43138.1"/>
    </source>
</evidence>
<comment type="caution">
    <text evidence="2">The sequence shown here is derived from an EMBL/GenBank/DDBJ whole genome shotgun (WGS) entry which is preliminary data.</text>
</comment>
<dbReference type="EMBL" id="LVVZ01000022">
    <property type="protein sequence ID" value="OKL43138.1"/>
    <property type="molecule type" value="Genomic_DNA"/>
</dbReference>
<organism evidence="2 3">
    <name type="scientific">Pseudovibrio exalbescens</name>
    <dbReference type="NCBI Taxonomy" id="197461"/>
    <lineage>
        <taxon>Bacteria</taxon>
        <taxon>Pseudomonadati</taxon>
        <taxon>Pseudomonadota</taxon>
        <taxon>Alphaproteobacteria</taxon>
        <taxon>Hyphomicrobiales</taxon>
        <taxon>Stappiaceae</taxon>
        <taxon>Pseudovibrio</taxon>
    </lineage>
</organism>
<keyword evidence="3" id="KW-1185">Reference proteome</keyword>
<dbReference type="Proteomes" id="UP000185783">
    <property type="component" value="Unassembled WGS sequence"/>
</dbReference>
<dbReference type="PANTHER" id="PTHR35175:SF2">
    <property type="entry name" value="DUF1289 DOMAIN-CONTAINING PROTEIN"/>
    <property type="match status" value="1"/>
</dbReference>
<evidence type="ECO:0000313" key="3">
    <source>
        <dbReference type="Proteomes" id="UP000185783"/>
    </source>
</evidence>
<evidence type="ECO:0000256" key="1">
    <source>
        <dbReference type="SAM" id="MobiDB-lite"/>
    </source>
</evidence>
<dbReference type="PANTHER" id="PTHR35175">
    <property type="entry name" value="DUF1289 DOMAIN-CONTAINING PROTEIN"/>
    <property type="match status" value="1"/>
</dbReference>
<proteinExistence type="predicted"/>
<dbReference type="Pfam" id="PF06945">
    <property type="entry name" value="DUF1289"/>
    <property type="match status" value="1"/>
</dbReference>
<accession>A0A1U7JEM0</accession>
<protein>
    <recommendedName>
        <fullName evidence="4">DUF1289 domain-containing protein</fullName>
    </recommendedName>
</protein>
<reference evidence="2 3" key="1">
    <citation type="submission" date="2016-03" db="EMBL/GenBank/DDBJ databases">
        <title>Genome sequence of Nesiotobacter sp. nov., a moderately halophilic alphaproteobacterium isolated from the Yellow Sea, China.</title>
        <authorList>
            <person name="Zhang G."/>
            <person name="Zhang R."/>
        </authorList>
    </citation>
    <scope>NUCLEOTIDE SEQUENCE [LARGE SCALE GENOMIC DNA]</scope>
    <source>
        <strain evidence="2 3">WB1-6</strain>
    </source>
</reference>
<feature type="region of interest" description="Disordered" evidence="1">
    <location>
        <begin position="48"/>
        <end position="67"/>
    </location>
</feature>
<gene>
    <name evidence="2" type="ORF">A3843_15600</name>
</gene>
<evidence type="ECO:0008006" key="4">
    <source>
        <dbReference type="Google" id="ProtNLM"/>
    </source>
</evidence>
<dbReference type="STRING" id="197461.A3843_15600"/>
<feature type="compositionally biased region" description="Basic and acidic residues" evidence="1">
    <location>
        <begin position="48"/>
        <end position="58"/>
    </location>
</feature>
<name>A0A1U7JEM0_9HYPH</name>
<dbReference type="AlphaFoldDB" id="A0A1U7JEM0"/>
<sequence>METSVASPCIKICQIDPQSNLCTGCLRTLDEIATWSVMNDEEKRRTMAAVERRRKNDANTEDTGQSW</sequence>
<dbReference type="InterPro" id="IPR010710">
    <property type="entry name" value="DUF1289"/>
</dbReference>